<dbReference type="GO" id="GO:0004619">
    <property type="term" value="F:phosphoglycerate mutase activity"/>
    <property type="evidence" value="ECO:0007669"/>
    <property type="project" value="UniProtKB-EC"/>
</dbReference>
<dbReference type="EC" id="5.4.2.12" evidence="3"/>
<evidence type="ECO:0000313" key="3">
    <source>
        <dbReference type="EMBL" id="WNY24745.1"/>
    </source>
</evidence>
<protein>
    <submittedName>
        <fullName evidence="3">2,3-bisphosphoglycerate-independent phosphoglycerate mutase</fullName>
        <ecNumber evidence="3">5.4.2.12</ecNumber>
    </submittedName>
</protein>
<dbReference type="PANTHER" id="PTHR31637">
    <property type="entry name" value="2,3-BISPHOSPHOGLYCERATE-INDEPENDENT PHOSPHOGLYCERATE MUTASE"/>
    <property type="match status" value="1"/>
</dbReference>
<evidence type="ECO:0000313" key="4">
    <source>
        <dbReference type="Proteomes" id="UP001303587"/>
    </source>
</evidence>
<feature type="transmembrane region" description="Helical" evidence="1">
    <location>
        <begin position="492"/>
        <end position="513"/>
    </location>
</feature>
<keyword evidence="4" id="KW-1185">Reference proteome</keyword>
<sequence length="515" mass="56795">MSQRRFQNKRKIVSVLVFLLILFSVCTPCFDTGVFHFADASSESVYSTDLSGASPRGGVLLIVDGMGSAYLFPELTPYTLTNESEKHAVVKTLPRIWEDGFRISIMKSPHPVTELGHSTIVAGNTAANSEMVGYSDSTLMDIFREEGFLCIGVMQRGDFASMRQKFDIIAYDETNSVNNMNFTIQRNDRYDNSTPEGAQKQKIIREIETEFEKYQKNASSYVSSKETSEKYAGYNRWALDSACAALTVMEKYPDQKFVVVISAGAVDSTGHYRGYYAYLDSIERLDRDLETLWNKCKKNNLFLAVTADHGMSFETLDKKGGGHSSGKYAKSTEATTIPFIVWGPNVKKGTVYAGETGQDDIAATFLSLFGISESPRFSNGNVLPAKEKVTLSLEFPGAENVQIQHSGREIISASGYSKYVISGMEPGSYTVKWSGESGKYAQTEMSVFIENDTRKNMSEFLKSAKTPVSISTESKETGGLANFGGGAMSTKYVVAVLIVLINVIGGAFAYRIYKK</sequence>
<organism evidence="3 4">
    <name type="scientific">Methanolapillus millepedarum</name>
    <dbReference type="NCBI Taxonomy" id="3028296"/>
    <lineage>
        <taxon>Archaea</taxon>
        <taxon>Methanobacteriati</taxon>
        <taxon>Methanobacteriota</taxon>
        <taxon>Stenosarchaea group</taxon>
        <taxon>Methanomicrobia</taxon>
        <taxon>Methanosarcinales</taxon>
        <taxon>Methanosarcinaceae</taxon>
        <taxon>Methanolapillus</taxon>
    </lineage>
</organism>
<dbReference type="SUPFAM" id="SSF53649">
    <property type="entry name" value="Alkaline phosphatase-like"/>
    <property type="match status" value="1"/>
</dbReference>
<dbReference type="AlphaFoldDB" id="A0AA96V2K8"/>
<dbReference type="PANTHER" id="PTHR31637:SF0">
    <property type="entry name" value="2,3-BISPHOSPHOGLYCERATE-INDEPENDENT PHOSPHOGLYCERATE MUTASE"/>
    <property type="match status" value="1"/>
</dbReference>
<accession>A0AA96V2K8</accession>
<proteinExistence type="predicted"/>
<dbReference type="GO" id="GO:0006007">
    <property type="term" value="P:glucose catabolic process"/>
    <property type="evidence" value="ECO:0007669"/>
    <property type="project" value="InterPro"/>
</dbReference>
<dbReference type="InterPro" id="IPR000917">
    <property type="entry name" value="Sulfatase_N"/>
</dbReference>
<name>A0AA96V2K8_9EURY</name>
<dbReference type="Gene3D" id="3.40.720.10">
    <property type="entry name" value="Alkaline Phosphatase, subunit A"/>
    <property type="match status" value="1"/>
</dbReference>
<gene>
    <name evidence="3" type="primary">gpmI_1</name>
    <name evidence="3" type="ORF">MsAc7_02690</name>
</gene>
<evidence type="ECO:0000256" key="1">
    <source>
        <dbReference type="SAM" id="Phobius"/>
    </source>
</evidence>
<dbReference type="RefSeq" id="WP_338102817.1">
    <property type="nucleotide sequence ID" value="NZ_CP131060.1"/>
</dbReference>
<dbReference type="Proteomes" id="UP001303587">
    <property type="component" value="Chromosome"/>
</dbReference>
<keyword evidence="1" id="KW-0472">Membrane</keyword>
<dbReference type="InterPro" id="IPR017850">
    <property type="entry name" value="Alkaline_phosphatase_core_sf"/>
</dbReference>
<dbReference type="InterPro" id="IPR005995">
    <property type="entry name" value="Pgm_bpd_ind"/>
</dbReference>
<dbReference type="GO" id="GO:0030145">
    <property type="term" value="F:manganese ion binding"/>
    <property type="evidence" value="ECO:0007669"/>
    <property type="project" value="TreeGrafter"/>
</dbReference>
<keyword evidence="1" id="KW-1133">Transmembrane helix</keyword>
<feature type="domain" description="Sulfatase N-terminal" evidence="2">
    <location>
        <begin position="90"/>
        <end position="371"/>
    </location>
</feature>
<dbReference type="EMBL" id="CP131060">
    <property type="protein sequence ID" value="WNY24745.1"/>
    <property type="molecule type" value="Genomic_DNA"/>
</dbReference>
<evidence type="ECO:0000259" key="2">
    <source>
        <dbReference type="Pfam" id="PF00884"/>
    </source>
</evidence>
<dbReference type="GeneID" id="89229392"/>
<keyword evidence="1" id="KW-0812">Transmembrane</keyword>
<keyword evidence="3" id="KW-0413">Isomerase</keyword>
<reference evidence="3 4" key="1">
    <citation type="submission" date="2023-07" db="EMBL/GenBank/DDBJ databases">
        <title>Closed genoem sequence of Methanosarcinaceae archaeon Ac7.</title>
        <authorList>
            <person name="Poehlein A."/>
            <person name="Protasov E."/>
            <person name="Platt K."/>
            <person name="Reeh H."/>
            <person name="Daniel R."/>
            <person name="Brune A."/>
        </authorList>
    </citation>
    <scope>NUCLEOTIDE SEQUENCE [LARGE SCALE GENOMIC DNA]</scope>
    <source>
        <strain evidence="3 4">Ac7</strain>
    </source>
</reference>
<dbReference type="Pfam" id="PF00884">
    <property type="entry name" value="Sulfatase"/>
    <property type="match status" value="1"/>
</dbReference>